<organism evidence="2 3">
    <name type="scientific">Dreissena polymorpha</name>
    <name type="common">Zebra mussel</name>
    <name type="synonym">Mytilus polymorpha</name>
    <dbReference type="NCBI Taxonomy" id="45954"/>
    <lineage>
        <taxon>Eukaryota</taxon>
        <taxon>Metazoa</taxon>
        <taxon>Spiralia</taxon>
        <taxon>Lophotrochozoa</taxon>
        <taxon>Mollusca</taxon>
        <taxon>Bivalvia</taxon>
        <taxon>Autobranchia</taxon>
        <taxon>Heteroconchia</taxon>
        <taxon>Euheterodonta</taxon>
        <taxon>Imparidentia</taxon>
        <taxon>Neoheterodontei</taxon>
        <taxon>Myida</taxon>
        <taxon>Dreissenoidea</taxon>
        <taxon>Dreissenidae</taxon>
        <taxon>Dreissena</taxon>
    </lineage>
</organism>
<evidence type="ECO:0000313" key="3">
    <source>
        <dbReference type="Proteomes" id="UP000828390"/>
    </source>
</evidence>
<feature type="compositionally biased region" description="Acidic residues" evidence="1">
    <location>
        <begin position="12"/>
        <end position="25"/>
    </location>
</feature>
<comment type="caution">
    <text evidence="2">The sequence shown here is derived from an EMBL/GenBank/DDBJ whole genome shotgun (WGS) entry which is preliminary data.</text>
</comment>
<keyword evidence="3" id="KW-1185">Reference proteome</keyword>
<name>A0A9D4C5N3_DREPO</name>
<feature type="region of interest" description="Disordered" evidence="1">
    <location>
        <begin position="1"/>
        <end position="25"/>
    </location>
</feature>
<evidence type="ECO:0000256" key="1">
    <source>
        <dbReference type="SAM" id="MobiDB-lite"/>
    </source>
</evidence>
<reference evidence="2" key="2">
    <citation type="submission" date="2020-11" db="EMBL/GenBank/DDBJ databases">
        <authorList>
            <person name="McCartney M.A."/>
            <person name="Auch B."/>
            <person name="Kono T."/>
            <person name="Mallez S."/>
            <person name="Becker A."/>
            <person name="Gohl D.M."/>
            <person name="Silverstein K.A.T."/>
            <person name="Koren S."/>
            <person name="Bechman K.B."/>
            <person name="Herman A."/>
            <person name="Abrahante J.E."/>
            <person name="Garbe J."/>
        </authorList>
    </citation>
    <scope>NUCLEOTIDE SEQUENCE</scope>
    <source>
        <strain evidence="2">Duluth1</strain>
        <tissue evidence="2">Whole animal</tissue>
    </source>
</reference>
<accession>A0A9D4C5N3</accession>
<reference evidence="2" key="1">
    <citation type="journal article" date="2019" name="bioRxiv">
        <title>The Genome of the Zebra Mussel, Dreissena polymorpha: A Resource for Invasive Species Research.</title>
        <authorList>
            <person name="McCartney M.A."/>
            <person name="Auch B."/>
            <person name="Kono T."/>
            <person name="Mallez S."/>
            <person name="Zhang Y."/>
            <person name="Obille A."/>
            <person name="Becker A."/>
            <person name="Abrahante J.E."/>
            <person name="Garbe J."/>
            <person name="Badalamenti J.P."/>
            <person name="Herman A."/>
            <person name="Mangelson H."/>
            <person name="Liachko I."/>
            <person name="Sullivan S."/>
            <person name="Sone E.D."/>
            <person name="Koren S."/>
            <person name="Silverstein K.A.T."/>
            <person name="Beckman K.B."/>
            <person name="Gohl D.M."/>
        </authorList>
    </citation>
    <scope>NUCLEOTIDE SEQUENCE</scope>
    <source>
        <strain evidence="2">Duluth1</strain>
        <tissue evidence="2">Whole animal</tissue>
    </source>
</reference>
<dbReference type="EMBL" id="JAIWYP010000013">
    <property type="protein sequence ID" value="KAH3717493.1"/>
    <property type="molecule type" value="Genomic_DNA"/>
</dbReference>
<proteinExistence type="predicted"/>
<gene>
    <name evidence="2" type="ORF">DPMN_060283</name>
</gene>
<dbReference type="Proteomes" id="UP000828390">
    <property type="component" value="Unassembled WGS sequence"/>
</dbReference>
<sequence length="51" mass="5452">MPGDGEASLLGDENEDEDFPEDCEDDIVDKLDDDCVGGSDGMSIIIQALFT</sequence>
<protein>
    <submittedName>
        <fullName evidence="2">Uncharacterized protein</fullName>
    </submittedName>
</protein>
<dbReference type="AlphaFoldDB" id="A0A9D4C5N3"/>
<evidence type="ECO:0000313" key="2">
    <source>
        <dbReference type="EMBL" id="KAH3717493.1"/>
    </source>
</evidence>